<keyword evidence="1" id="KW-0472">Membrane</keyword>
<sequence length="264" mass="29641">MTREEKTRQPSRDMPTPAGWAFVAVYAFAFLALAFGPHVANWFPSTSEVTASNVATIRTAQATVWLAIFAGIGIPLTAIGALLLLATIRQGQQILEVQERANEYVLRSVDLAAEAKRPWIDISNITLKECRHDYPNLSIKVEADIVKYGPDPAYDIIVFLVSAPDLKGDPYNLLTDSDKPARFKKRYRIFEPKERIFVEESAIGSRAYGGQRSVYKFKFFCFYRHPGGHGFSSRTILVFTDKDNSGDDFDVDNISINFVGFEIK</sequence>
<keyword evidence="3" id="KW-1185">Reference proteome</keyword>
<keyword evidence="1" id="KW-0812">Transmembrane</keyword>
<feature type="transmembrane region" description="Helical" evidence="1">
    <location>
        <begin position="63"/>
        <end position="85"/>
    </location>
</feature>
<evidence type="ECO:0000256" key="1">
    <source>
        <dbReference type="SAM" id="Phobius"/>
    </source>
</evidence>
<name>A0ABS7WHB1_9SPHN</name>
<protein>
    <submittedName>
        <fullName evidence="2">Uncharacterized protein</fullName>
    </submittedName>
</protein>
<comment type="caution">
    <text evidence="2">The sequence shown here is derived from an EMBL/GenBank/DDBJ whole genome shotgun (WGS) entry which is preliminary data.</text>
</comment>
<dbReference type="Proteomes" id="UP000824621">
    <property type="component" value="Unassembled WGS sequence"/>
</dbReference>
<evidence type="ECO:0000313" key="3">
    <source>
        <dbReference type="Proteomes" id="UP000824621"/>
    </source>
</evidence>
<evidence type="ECO:0000313" key="2">
    <source>
        <dbReference type="EMBL" id="MBZ6377350.1"/>
    </source>
</evidence>
<dbReference type="RefSeq" id="WP_143712188.1">
    <property type="nucleotide sequence ID" value="NZ_JAGSGB010000001.1"/>
</dbReference>
<accession>A0ABS7WHB1</accession>
<feature type="transmembrane region" description="Helical" evidence="1">
    <location>
        <begin position="20"/>
        <end position="43"/>
    </location>
</feature>
<proteinExistence type="predicted"/>
<gene>
    <name evidence="2" type="ORF">KCN53_01735</name>
</gene>
<organism evidence="2 3">
    <name type="scientific">Pacificimonas aurantium</name>
    <dbReference type="NCBI Taxonomy" id="1250540"/>
    <lineage>
        <taxon>Bacteria</taxon>
        <taxon>Pseudomonadati</taxon>
        <taxon>Pseudomonadota</taxon>
        <taxon>Alphaproteobacteria</taxon>
        <taxon>Sphingomonadales</taxon>
        <taxon>Sphingosinicellaceae</taxon>
        <taxon>Pacificimonas</taxon>
    </lineage>
</organism>
<keyword evidence="1" id="KW-1133">Transmembrane helix</keyword>
<reference evidence="2 3" key="1">
    <citation type="submission" date="2021-04" db="EMBL/GenBank/DDBJ databases">
        <authorList>
            <person name="Pira H."/>
            <person name="Risdian C."/>
            <person name="Wink J."/>
        </authorList>
    </citation>
    <scope>NUCLEOTIDE SEQUENCE [LARGE SCALE GENOMIC DNA]</scope>
    <source>
        <strain evidence="2 3">DSM 107782</strain>
    </source>
</reference>
<dbReference type="EMBL" id="JAGSGB010000001">
    <property type="protein sequence ID" value="MBZ6377350.1"/>
    <property type="molecule type" value="Genomic_DNA"/>
</dbReference>